<dbReference type="GO" id="GO:0003677">
    <property type="term" value="F:DNA binding"/>
    <property type="evidence" value="ECO:0007669"/>
    <property type="project" value="UniProtKB-KW"/>
</dbReference>
<dbReference type="InterPro" id="IPR012318">
    <property type="entry name" value="HTH_CRP"/>
</dbReference>
<dbReference type="SUPFAM" id="SSF51206">
    <property type="entry name" value="cAMP-binding domain-like"/>
    <property type="match status" value="1"/>
</dbReference>
<sequence length="253" mass="28506">MQFAQQQSVLPQERQQGRRQDNFLLEFAGLQRLRTYRPRQMVLNQGDCTAHILIIVNGWAEQTIQLADGRRQIVAFGLPGDLCCSDLSSRSRVEQSIMALTSLTVAIVGKLEFRTLLTGNARLSRSFWRNQMLSLSIQRRWTAILGQMDARERVAHLLCELYLRQEKIGAAVQGACSCPLTQTQVAEACGLTQVHTNRVIQDLRRRGLIELRTKRLVIPSLKEMMAVAQFDGSYLDLGDPEPTLAETRASQPA</sequence>
<evidence type="ECO:0000259" key="4">
    <source>
        <dbReference type="PROSITE" id="PS51063"/>
    </source>
</evidence>
<dbReference type="OrthoDB" id="6155297at2"/>
<evidence type="ECO:0000313" key="6">
    <source>
        <dbReference type="Proteomes" id="UP000015527"/>
    </source>
</evidence>
<dbReference type="SUPFAM" id="SSF46785">
    <property type="entry name" value="Winged helix' DNA-binding domain"/>
    <property type="match status" value="1"/>
</dbReference>
<dbReference type="Pfam" id="PF13545">
    <property type="entry name" value="HTH_Crp_2"/>
    <property type="match status" value="1"/>
</dbReference>
<dbReference type="AlphaFoldDB" id="T0I7J0"/>
<gene>
    <name evidence="5" type="ORF">L284_22640</name>
</gene>
<dbReference type="InterPro" id="IPR036388">
    <property type="entry name" value="WH-like_DNA-bd_sf"/>
</dbReference>
<evidence type="ECO:0000313" key="5">
    <source>
        <dbReference type="EMBL" id="EQB07660.1"/>
    </source>
</evidence>
<dbReference type="InterPro" id="IPR014710">
    <property type="entry name" value="RmlC-like_jellyroll"/>
</dbReference>
<dbReference type="PROSITE" id="PS51063">
    <property type="entry name" value="HTH_CRP_2"/>
    <property type="match status" value="1"/>
</dbReference>
<evidence type="ECO:0000256" key="3">
    <source>
        <dbReference type="ARBA" id="ARBA00023163"/>
    </source>
</evidence>
<dbReference type="RefSeq" id="WP_021236191.1">
    <property type="nucleotide sequence ID" value="NZ_ATHL01000153.1"/>
</dbReference>
<proteinExistence type="predicted"/>
<dbReference type="InterPro" id="IPR036390">
    <property type="entry name" value="WH_DNA-bd_sf"/>
</dbReference>
<protein>
    <recommendedName>
        <fullName evidence="4">HTH crp-type domain-containing protein</fullName>
    </recommendedName>
</protein>
<accession>T0I7J0</accession>
<keyword evidence="6" id="KW-1185">Reference proteome</keyword>
<dbReference type="Pfam" id="PF00027">
    <property type="entry name" value="cNMP_binding"/>
    <property type="match status" value="1"/>
</dbReference>
<name>T0I7J0_9SPHN</name>
<keyword evidence="3" id="KW-0804">Transcription</keyword>
<dbReference type="Proteomes" id="UP000015527">
    <property type="component" value="Unassembled WGS sequence"/>
</dbReference>
<dbReference type="InterPro" id="IPR018490">
    <property type="entry name" value="cNMP-bd_dom_sf"/>
</dbReference>
<comment type="caution">
    <text evidence="5">The sequence shown here is derived from an EMBL/GenBank/DDBJ whole genome shotgun (WGS) entry which is preliminary data.</text>
</comment>
<dbReference type="PATRIC" id="fig|1096930.3.peg.4458"/>
<dbReference type="SMART" id="SM00100">
    <property type="entry name" value="cNMP"/>
    <property type="match status" value="1"/>
</dbReference>
<keyword evidence="2" id="KW-0238">DNA-binding</keyword>
<dbReference type="GO" id="GO:0006355">
    <property type="term" value="P:regulation of DNA-templated transcription"/>
    <property type="evidence" value="ECO:0007669"/>
    <property type="project" value="InterPro"/>
</dbReference>
<organism evidence="5 6">
    <name type="scientific">Novosphingobium lindaniclasticum LE124</name>
    <dbReference type="NCBI Taxonomy" id="1096930"/>
    <lineage>
        <taxon>Bacteria</taxon>
        <taxon>Pseudomonadati</taxon>
        <taxon>Pseudomonadota</taxon>
        <taxon>Alphaproteobacteria</taxon>
        <taxon>Sphingomonadales</taxon>
        <taxon>Sphingomonadaceae</taxon>
        <taxon>Novosphingobium</taxon>
    </lineage>
</organism>
<dbReference type="eggNOG" id="COG0664">
    <property type="taxonomic scope" value="Bacteria"/>
</dbReference>
<dbReference type="Gene3D" id="2.60.120.10">
    <property type="entry name" value="Jelly Rolls"/>
    <property type="match status" value="1"/>
</dbReference>
<dbReference type="InterPro" id="IPR000595">
    <property type="entry name" value="cNMP-bd_dom"/>
</dbReference>
<evidence type="ECO:0000256" key="2">
    <source>
        <dbReference type="ARBA" id="ARBA00023125"/>
    </source>
</evidence>
<keyword evidence="1" id="KW-0805">Transcription regulation</keyword>
<reference evidence="5 6" key="1">
    <citation type="journal article" date="2013" name="Genome Announc.">
        <title>Genome Sequence of Novosphingobium lindaniclasticum LE124T, Isolated from a Hexachlorocyclohexane Dumpsite.</title>
        <authorList>
            <person name="Saxena A."/>
            <person name="Nayyar N."/>
            <person name="Sangwan N."/>
            <person name="Kumari R."/>
            <person name="Khurana J.P."/>
            <person name="Lal R."/>
        </authorList>
    </citation>
    <scope>NUCLEOTIDE SEQUENCE [LARGE SCALE GENOMIC DNA]</scope>
    <source>
        <strain evidence="5 6">LE124</strain>
    </source>
</reference>
<dbReference type="Gene3D" id="1.10.10.10">
    <property type="entry name" value="Winged helix-like DNA-binding domain superfamily/Winged helix DNA-binding domain"/>
    <property type="match status" value="1"/>
</dbReference>
<feature type="domain" description="HTH crp-type" evidence="4">
    <location>
        <begin position="148"/>
        <end position="222"/>
    </location>
</feature>
<dbReference type="EMBL" id="ATHL01000153">
    <property type="protein sequence ID" value="EQB07660.1"/>
    <property type="molecule type" value="Genomic_DNA"/>
</dbReference>
<dbReference type="CDD" id="cd00038">
    <property type="entry name" value="CAP_ED"/>
    <property type="match status" value="1"/>
</dbReference>
<dbReference type="SMART" id="SM00419">
    <property type="entry name" value="HTH_CRP"/>
    <property type="match status" value="1"/>
</dbReference>
<evidence type="ECO:0000256" key="1">
    <source>
        <dbReference type="ARBA" id="ARBA00023015"/>
    </source>
</evidence>